<keyword evidence="1" id="KW-0479">Metal-binding</keyword>
<evidence type="ECO:0000259" key="2">
    <source>
        <dbReference type="PROSITE" id="PS50966"/>
    </source>
</evidence>
<protein>
    <submittedName>
        <fullName evidence="3">SWIM zinc finger family protein</fullName>
    </submittedName>
</protein>
<accession>A0ABR9P390</accession>
<organism evidence="3 4">
    <name type="scientific">Nocardiopsis coralli</name>
    <dbReference type="NCBI Taxonomy" id="2772213"/>
    <lineage>
        <taxon>Bacteria</taxon>
        <taxon>Bacillati</taxon>
        <taxon>Actinomycetota</taxon>
        <taxon>Actinomycetes</taxon>
        <taxon>Streptosporangiales</taxon>
        <taxon>Nocardiopsidaceae</taxon>
        <taxon>Nocardiopsis</taxon>
    </lineage>
</organism>
<dbReference type="Pfam" id="PF04434">
    <property type="entry name" value="SWIM"/>
    <property type="match status" value="1"/>
</dbReference>
<comment type="caution">
    <text evidence="3">The sequence shown here is derived from an EMBL/GenBank/DDBJ whole genome shotgun (WGS) entry which is preliminary data.</text>
</comment>
<sequence length="434" mass="46569">MSDRWNADDVEALAPDAPSWKAARTTSRPGAWEHAGLLPGDALVVWGECRGSGSRSYRVAVHVDADQGPACTCSCPSRKTPCKHALGLLVRWTRDELAEADASPEWAGRWIARRTARRARPAAPDPARAEAARREREHAVAEGLAELSLWLRDQVGSGLSEAPSRGYDHWDRMAERLVDAKAAGAAALVSGLPALARHRDWPERVLERFALLHLLAEAHRAREHLPDTLRAAVRARIGVTTRADEVLAHGERVADTWTVLARSRTHDPASGVWSRRVWLRGCTHGRTVVTLAHGRDPAELDGGPEPGTRAEAELALYPDAHRATEVHTGPCAPAPAPPGSSVAGALDTHAAGLAQDPWLEASLVVLAAVVPARREGRWYLADPEGGALPLTDPEPWRLLAATGAHPATVVGEWSPAEGFTPLTVWADGTPAVAL</sequence>
<evidence type="ECO:0000313" key="3">
    <source>
        <dbReference type="EMBL" id="MBE2998291.1"/>
    </source>
</evidence>
<evidence type="ECO:0000313" key="4">
    <source>
        <dbReference type="Proteomes" id="UP000806528"/>
    </source>
</evidence>
<name>A0ABR9P390_9ACTN</name>
<keyword evidence="1" id="KW-0862">Zinc</keyword>
<gene>
    <name evidence="3" type="ORF">IDM40_06165</name>
</gene>
<dbReference type="InterPro" id="IPR007527">
    <property type="entry name" value="Znf_SWIM"/>
</dbReference>
<keyword evidence="1" id="KW-0863">Zinc-finger</keyword>
<reference evidence="3 4" key="1">
    <citation type="submission" date="2020-09" db="EMBL/GenBank/DDBJ databases">
        <title>Diversity and distribution of actinomycetes associated with coral in the coast of Hainan.</title>
        <authorList>
            <person name="Li F."/>
        </authorList>
    </citation>
    <scope>NUCLEOTIDE SEQUENCE [LARGE SCALE GENOMIC DNA]</scope>
    <source>
        <strain evidence="3 4">HNM0947</strain>
    </source>
</reference>
<feature type="domain" description="SWIM-type" evidence="2">
    <location>
        <begin position="57"/>
        <end position="93"/>
    </location>
</feature>
<dbReference type="PROSITE" id="PS50966">
    <property type="entry name" value="ZF_SWIM"/>
    <property type="match status" value="1"/>
</dbReference>
<keyword evidence="4" id="KW-1185">Reference proteome</keyword>
<dbReference type="RefSeq" id="WP_193120927.1">
    <property type="nucleotide sequence ID" value="NZ_JADBGI010000004.1"/>
</dbReference>
<dbReference type="Proteomes" id="UP000806528">
    <property type="component" value="Unassembled WGS sequence"/>
</dbReference>
<proteinExistence type="predicted"/>
<dbReference type="EMBL" id="JADBGI010000004">
    <property type="protein sequence ID" value="MBE2998291.1"/>
    <property type="molecule type" value="Genomic_DNA"/>
</dbReference>
<evidence type="ECO:0000256" key="1">
    <source>
        <dbReference type="PROSITE-ProRule" id="PRU00325"/>
    </source>
</evidence>